<dbReference type="Gene3D" id="1.10.287.130">
    <property type="match status" value="1"/>
</dbReference>
<dbReference type="SMART" id="SM00388">
    <property type="entry name" value="HisKA"/>
    <property type="match status" value="1"/>
</dbReference>
<dbReference type="Pfam" id="PF13493">
    <property type="entry name" value="DUF4118"/>
    <property type="match status" value="1"/>
</dbReference>
<evidence type="ECO:0000313" key="16">
    <source>
        <dbReference type="Proteomes" id="UP000199397"/>
    </source>
</evidence>
<dbReference type="SUPFAM" id="SSF55874">
    <property type="entry name" value="ATPase domain of HSP90 chaperone/DNA topoisomerase II/histidine kinase"/>
    <property type="match status" value="1"/>
</dbReference>
<evidence type="ECO:0000256" key="3">
    <source>
        <dbReference type="ARBA" id="ARBA00012438"/>
    </source>
</evidence>
<dbReference type="InterPro" id="IPR025201">
    <property type="entry name" value="KdpD_TM"/>
</dbReference>
<dbReference type="Gene3D" id="3.30.565.10">
    <property type="entry name" value="Histidine kinase-like ATPase, C-terminal domain"/>
    <property type="match status" value="1"/>
</dbReference>
<proteinExistence type="predicted"/>
<dbReference type="SMART" id="SM00387">
    <property type="entry name" value="HATPase_c"/>
    <property type="match status" value="1"/>
</dbReference>
<sequence>MSLVQSVFKALEKYHYLAALLIMLLALLVSLLLGSWFLPRLGVLLILQLGVGVVAFVGQRASAILAGVFGAVAFNYFFTEPRYTLHMHEVEDTVSMLVFMVIALLTSQLAMLYRRQQAELQHTRLRSSILLSVSHDLRTPLASIIGTLSTLQAYRERLPAAEQDELINGALEESHRLHHYIENVLQATKIQHGAMNFTTTIQPLMPIVQQVLKRVDNPRVRLDVLPPLPEVKVRESLLAQALYNLVDNALKYSRTAVILKLRFAAPWVEITVTDYGAGIPETLRHKVFESFYSTRSGDSGEGGTGLGLTVAAGIIHAHQGHIDMLPTTAPDAPFGVRIRLPAVPEEQA</sequence>
<evidence type="ECO:0000256" key="8">
    <source>
        <dbReference type="ARBA" id="ARBA00022777"/>
    </source>
</evidence>
<evidence type="ECO:0000259" key="14">
    <source>
        <dbReference type="PROSITE" id="PS50109"/>
    </source>
</evidence>
<feature type="transmembrane region" description="Helical" evidence="13">
    <location>
        <begin position="94"/>
        <end position="113"/>
    </location>
</feature>
<keyword evidence="6 13" id="KW-0812">Transmembrane</keyword>
<dbReference type="GO" id="GO:0000155">
    <property type="term" value="F:phosphorelay sensor kinase activity"/>
    <property type="evidence" value="ECO:0007669"/>
    <property type="project" value="InterPro"/>
</dbReference>
<name>A0A1H4GH84_9GAMM</name>
<dbReference type="EC" id="2.7.13.3" evidence="3"/>
<dbReference type="SUPFAM" id="SSF47384">
    <property type="entry name" value="Homodimeric domain of signal transducing histidine kinase"/>
    <property type="match status" value="1"/>
</dbReference>
<dbReference type="InterPro" id="IPR005467">
    <property type="entry name" value="His_kinase_dom"/>
</dbReference>
<dbReference type="AlphaFoldDB" id="A0A1H4GH84"/>
<dbReference type="GO" id="GO:0005524">
    <property type="term" value="F:ATP binding"/>
    <property type="evidence" value="ECO:0007669"/>
    <property type="project" value="UniProtKB-KW"/>
</dbReference>
<comment type="subcellular location">
    <subcellularLocation>
        <location evidence="2">Membrane</location>
        <topology evidence="2">Multi-pass membrane protein</topology>
    </subcellularLocation>
</comment>
<reference evidence="15 16" key="1">
    <citation type="submission" date="2016-10" db="EMBL/GenBank/DDBJ databases">
        <authorList>
            <person name="de Groot N.N."/>
        </authorList>
    </citation>
    <scope>NUCLEOTIDE SEQUENCE [LARGE SCALE GENOMIC DNA]</scope>
    <source>
        <strain evidence="15 16">DSM 21228</strain>
    </source>
</reference>
<evidence type="ECO:0000256" key="12">
    <source>
        <dbReference type="ARBA" id="ARBA00023136"/>
    </source>
</evidence>
<evidence type="ECO:0000256" key="13">
    <source>
        <dbReference type="SAM" id="Phobius"/>
    </source>
</evidence>
<dbReference type="InterPro" id="IPR052023">
    <property type="entry name" value="Histidine_kinase_KdpD"/>
</dbReference>
<feature type="transmembrane region" description="Helical" evidence="13">
    <location>
        <begin position="45"/>
        <end position="74"/>
    </location>
</feature>
<keyword evidence="5" id="KW-0808">Transferase</keyword>
<keyword evidence="16" id="KW-1185">Reference proteome</keyword>
<protein>
    <recommendedName>
        <fullName evidence="3">histidine kinase</fullName>
        <ecNumber evidence="3">2.7.13.3</ecNumber>
    </recommendedName>
</protein>
<evidence type="ECO:0000256" key="1">
    <source>
        <dbReference type="ARBA" id="ARBA00000085"/>
    </source>
</evidence>
<feature type="transmembrane region" description="Helical" evidence="13">
    <location>
        <begin position="16"/>
        <end position="38"/>
    </location>
</feature>
<evidence type="ECO:0000256" key="9">
    <source>
        <dbReference type="ARBA" id="ARBA00022840"/>
    </source>
</evidence>
<comment type="catalytic activity">
    <reaction evidence="1">
        <text>ATP + protein L-histidine = ADP + protein N-phospho-L-histidine.</text>
        <dbReference type="EC" id="2.7.13.3"/>
    </reaction>
</comment>
<dbReference type="Pfam" id="PF00512">
    <property type="entry name" value="HisKA"/>
    <property type="match status" value="1"/>
</dbReference>
<keyword evidence="11" id="KW-0902">Two-component regulatory system</keyword>
<dbReference type="InterPro" id="IPR003661">
    <property type="entry name" value="HisK_dim/P_dom"/>
</dbReference>
<dbReference type="InterPro" id="IPR003594">
    <property type="entry name" value="HATPase_dom"/>
</dbReference>
<dbReference type="Pfam" id="PF02518">
    <property type="entry name" value="HATPase_c"/>
    <property type="match status" value="1"/>
</dbReference>
<dbReference type="InterPro" id="IPR004358">
    <property type="entry name" value="Sig_transdc_His_kin-like_C"/>
</dbReference>
<keyword evidence="9" id="KW-0067">ATP-binding</keyword>
<dbReference type="EMBL" id="FNQP01000033">
    <property type="protein sequence ID" value="SEB08360.1"/>
    <property type="molecule type" value="Genomic_DNA"/>
</dbReference>
<dbReference type="InterPro" id="IPR036097">
    <property type="entry name" value="HisK_dim/P_sf"/>
</dbReference>
<gene>
    <name evidence="15" type="ORF">SAMN05660964_03457</name>
</gene>
<organism evidence="15 16">
    <name type="scientific">Thiothrix caldifontis</name>
    <dbReference type="NCBI Taxonomy" id="525918"/>
    <lineage>
        <taxon>Bacteria</taxon>
        <taxon>Pseudomonadati</taxon>
        <taxon>Pseudomonadota</taxon>
        <taxon>Gammaproteobacteria</taxon>
        <taxon>Thiotrichales</taxon>
        <taxon>Thiotrichaceae</taxon>
        <taxon>Thiothrix</taxon>
    </lineage>
</organism>
<keyword evidence="10 13" id="KW-1133">Transmembrane helix</keyword>
<evidence type="ECO:0000256" key="7">
    <source>
        <dbReference type="ARBA" id="ARBA00022741"/>
    </source>
</evidence>
<evidence type="ECO:0000313" key="15">
    <source>
        <dbReference type="EMBL" id="SEB08360.1"/>
    </source>
</evidence>
<dbReference type="GO" id="GO:0005886">
    <property type="term" value="C:plasma membrane"/>
    <property type="evidence" value="ECO:0007669"/>
    <property type="project" value="TreeGrafter"/>
</dbReference>
<keyword evidence="8" id="KW-0418">Kinase</keyword>
<keyword evidence="4" id="KW-0597">Phosphoprotein</keyword>
<keyword evidence="7" id="KW-0547">Nucleotide-binding</keyword>
<evidence type="ECO:0000256" key="2">
    <source>
        <dbReference type="ARBA" id="ARBA00004141"/>
    </source>
</evidence>
<dbReference type="InterPro" id="IPR038318">
    <property type="entry name" value="KdpD_sf"/>
</dbReference>
<dbReference type="STRING" id="525918.SAMN05660964_03457"/>
<dbReference type="PRINTS" id="PR00344">
    <property type="entry name" value="BCTRLSENSOR"/>
</dbReference>
<evidence type="ECO:0000256" key="6">
    <source>
        <dbReference type="ARBA" id="ARBA00022692"/>
    </source>
</evidence>
<evidence type="ECO:0000256" key="4">
    <source>
        <dbReference type="ARBA" id="ARBA00022553"/>
    </source>
</evidence>
<accession>A0A1H4GH84</accession>
<dbReference type="InterPro" id="IPR036890">
    <property type="entry name" value="HATPase_C_sf"/>
</dbReference>
<dbReference type="PANTHER" id="PTHR45569">
    <property type="entry name" value="SENSOR PROTEIN KDPD"/>
    <property type="match status" value="1"/>
</dbReference>
<dbReference type="CDD" id="cd00082">
    <property type="entry name" value="HisKA"/>
    <property type="match status" value="1"/>
</dbReference>
<dbReference type="PANTHER" id="PTHR45569:SF1">
    <property type="entry name" value="SENSOR PROTEIN KDPD"/>
    <property type="match status" value="1"/>
</dbReference>
<feature type="domain" description="Histidine kinase" evidence="14">
    <location>
        <begin position="132"/>
        <end position="344"/>
    </location>
</feature>
<dbReference type="CDD" id="cd00075">
    <property type="entry name" value="HATPase"/>
    <property type="match status" value="1"/>
</dbReference>
<evidence type="ECO:0000256" key="11">
    <source>
        <dbReference type="ARBA" id="ARBA00023012"/>
    </source>
</evidence>
<dbReference type="Gene3D" id="1.20.120.620">
    <property type="entry name" value="Backbone structure of the membrane domain of e. Coli histidine kinase receptor kdpd"/>
    <property type="match status" value="1"/>
</dbReference>
<keyword evidence="12 13" id="KW-0472">Membrane</keyword>
<evidence type="ECO:0000256" key="10">
    <source>
        <dbReference type="ARBA" id="ARBA00022989"/>
    </source>
</evidence>
<evidence type="ECO:0000256" key="5">
    <source>
        <dbReference type="ARBA" id="ARBA00022679"/>
    </source>
</evidence>
<dbReference type="PROSITE" id="PS50109">
    <property type="entry name" value="HIS_KIN"/>
    <property type="match status" value="1"/>
</dbReference>
<dbReference type="Proteomes" id="UP000199397">
    <property type="component" value="Unassembled WGS sequence"/>
</dbReference>